<dbReference type="RefSeq" id="WP_256336727.1">
    <property type="nucleotide sequence ID" value="NZ_FMXZ01000001.1"/>
</dbReference>
<gene>
    <name evidence="1" type="ORF">SAMN04487779_1001309</name>
</gene>
<keyword evidence="2" id="KW-1185">Reference proteome</keyword>
<dbReference type="AlphaFoldDB" id="A0A1G6JX13"/>
<evidence type="ECO:0000313" key="2">
    <source>
        <dbReference type="Proteomes" id="UP000198925"/>
    </source>
</evidence>
<dbReference type="EMBL" id="FMZX01000001">
    <property type="protein sequence ID" value="SDC23319.1"/>
    <property type="molecule type" value="Genomic_DNA"/>
</dbReference>
<dbReference type="STRING" id="938405.SAMN02927895_00494"/>
<dbReference type="Proteomes" id="UP000198925">
    <property type="component" value="Unassembled WGS sequence"/>
</dbReference>
<accession>A0A1G6JX13</accession>
<sequence length="43" mass="4798">MADSQPPDPARRPLSQRLQPLVEALYKLILASSAMLAIWKALH</sequence>
<protein>
    <submittedName>
        <fullName evidence="1">Uncharacterized protein</fullName>
    </submittedName>
</protein>
<evidence type="ECO:0000313" key="1">
    <source>
        <dbReference type="EMBL" id="SDC23319.1"/>
    </source>
</evidence>
<proteinExistence type="predicted"/>
<name>A0A1G6JX13_9PROT</name>
<reference evidence="1 2" key="1">
    <citation type="submission" date="2016-10" db="EMBL/GenBank/DDBJ databases">
        <authorList>
            <person name="de Groot N.N."/>
        </authorList>
    </citation>
    <scope>NUCLEOTIDE SEQUENCE [LARGE SCALE GENOMIC DNA]</scope>
    <source>
        <strain evidence="1 2">CPCC 100156</strain>
    </source>
</reference>
<organism evidence="1 2">
    <name type="scientific">Belnapia rosea</name>
    <dbReference type="NCBI Taxonomy" id="938405"/>
    <lineage>
        <taxon>Bacteria</taxon>
        <taxon>Pseudomonadati</taxon>
        <taxon>Pseudomonadota</taxon>
        <taxon>Alphaproteobacteria</taxon>
        <taxon>Acetobacterales</taxon>
        <taxon>Roseomonadaceae</taxon>
        <taxon>Belnapia</taxon>
    </lineage>
</organism>